<evidence type="ECO:0000256" key="8">
    <source>
        <dbReference type="ARBA" id="ARBA00022989"/>
    </source>
</evidence>
<dbReference type="InterPro" id="IPR022398">
    <property type="entry name" value="Peptidase_S8_His-AS"/>
</dbReference>
<dbReference type="InterPro" id="IPR036852">
    <property type="entry name" value="Peptidase_S8/S53_dom_sf"/>
</dbReference>
<keyword evidence="14" id="KW-0732">Signal</keyword>
<dbReference type="NCBIfam" id="TIGR03921">
    <property type="entry name" value="T7SS_mycosin"/>
    <property type="match status" value="1"/>
</dbReference>
<dbReference type="InterPro" id="IPR023828">
    <property type="entry name" value="Peptidase_S8_Ser-AS"/>
</dbReference>
<feature type="signal peptide" evidence="14">
    <location>
        <begin position="1"/>
        <end position="15"/>
    </location>
</feature>
<dbReference type="PROSITE" id="PS00137">
    <property type="entry name" value="SUBTILASE_HIS"/>
    <property type="match status" value="1"/>
</dbReference>
<keyword evidence="5 13" id="KW-0812">Transmembrane</keyword>
<dbReference type="InterPro" id="IPR050131">
    <property type="entry name" value="Peptidase_S8_subtilisin-like"/>
</dbReference>
<feature type="compositionally biased region" description="Low complexity" evidence="12">
    <location>
        <begin position="367"/>
        <end position="378"/>
    </location>
</feature>
<dbReference type="Pfam" id="PF00082">
    <property type="entry name" value="Peptidase_S8"/>
    <property type="match status" value="1"/>
</dbReference>
<accession>A0A848DHY2</accession>
<keyword evidence="17" id="KW-1185">Reference proteome</keyword>
<keyword evidence="6 10" id="KW-0378">Hydrolase</keyword>
<feature type="active site" description="Charge relay system" evidence="10">
    <location>
        <position position="298"/>
    </location>
</feature>
<dbReference type="GO" id="GO:0005886">
    <property type="term" value="C:plasma membrane"/>
    <property type="evidence" value="ECO:0007669"/>
    <property type="project" value="UniProtKB-SubCell"/>
</dbReference>
<feature type="region of interest" description="Disordered" evidence="12">
    <location>
        <begin position="358"/>
        <end position="378"/>
    </location>
</feature>
<sequence>MALVLTLALVPAAQVAPTPPPVQGSPPAGRTPGPAPGLHGPGRCVATDVPGSRPGSGPPVPVRPLDAVHALATGAGQRIAVIDTGVSPHQRLAGRLRGGGDFLEGTDGLDDCDGHGTAVAGLLAAAPDPADGFVGVAPGAEVLSIRQSSALFTVPGPGGARRPAGDTDTLAEAIVLAVRQGATVVNISEAACLPADRAAVAGRSLQAALRFAVEADVVVVAAAGNIGTGGCTGEDVEEVSLPGWYGPDVLTVAAAEPDGTAARFSVPGPWVDLAAPGTGLRSLAVGRGLTSPDVQGTSFATPWVAGVAALLRERFPRLTAREVADRILATARRPAGPDPAVGHGVLDPVAALTAEPLRLPADPPVERPTAALPGARPAATGTPMGAPAALAVVVLLGAVVLAARRLRISPRRSPAGRPHR</sequence>
<evidence type="ECO:0000256" key="7">
    <source>
        <dbReference type="ARBA" id="ARBA00022825"/>
    </source>
</evidence>
<comment type="similarity">
    <text evidence="2 10 11">Belongs to the peptidase S8 family.</text>
</comment>
<evidence type="ECO:0000256" key="5">
    <source>
        <dbReference type="ARBA" id="ARBA00022692"/>
    </source>
</evidence>
<evidence type="ECO:0000256" key="13">
    <source>
        <dbReference type="SAM" id="Phobius"/>
    </source>
</evidence>
<feature type="region of interest" description="Disordered" evidence="12">
    <location>
        <begin position="15"/>
        <end position="59"/>
    </location>
</feature>
<dbReference type="SUPFAM" id="SSF52743">
    <property type="entry name" value="Subtilisin-like"/>
    <property type="match status" value="1"/>
</dbReference>
<evidence type="ECO:0000256" key="4">
    <source>
        <dbReference type="ARBA" id="ARBA00022670"/>
    </source>
</evidence>
<dbReference type="PRINTS" id="PR00723">
    <property type="entry name" value="SUBTILISIN"/>
</dbReference>
<comment type="caution">
    <text evidence="16">The sequence shown here is derived from an EMBL/GenBank/DDBJ whole genome shotgun (WGS) entry which is preliminary data.</text>
</comment>
<evidence type="ECO:0000256" key="9">
    <source>
        <dbReference type="ARBA" id="ARBA00023136"/>
    </source>
</evidence>
<dbReference type="PROSITE" id="PS51892">
    <property type="entry name" value="SUBTILASE"/>
    <property type="match status" value="1"/>
</dbReference>
<keyword evidence="9 13" id="KW-0472">Membrane</keyword>
<dbReference type="Gene3D" id="3.40.50.200">
    <property type="entry name" value="Peptidase S8/S53 domain"/>
    <property type="match status" value="1"/>
</dbReference>
<protein>
    <submittedName>
        <fullName evidence="16">Type VII secretion-associated serine protease mycosin</fullName>
    </submittedName>
</protein>
<keyword evidence="3" id="KW-1003">Cell membrane</keyword>
<dbReference type="InterPro" id="IPR015500">
    <property type="entry name" value="Peptidase_S8_subtilisin-rel"/>
</dbReference>
<dbReference type="PROSITE" id="PS00136">
    <property type="entry name" value="SUBTILASE_ASP"/>
    <property type="match status" value="1"/>
</dbReference>
<comment type="subcellular location">
    <subcellularLocation>
        <location evidence="1">Cell membrane</location>
        <topology evidence="1">Single-pass membrane protein</topology>
    </subcellularLocation>
</comment>
<feature type="active site" description="Charge relay system" evidence="10">
    <location>
        <position position="115"/>
    </location>
</feature>
<evidence type="ECO:0000259" key="15">
    <source>
        <dbReference type="Pfam" id="PF00082"/>
    </source>
</evidence>
<dbReference type="InterPro" id="IPR023834">
    <property type="entry name" value="T7SS_pept_S8A_mycosin"/>
</dbReference>
<feature type="transmembrane region" description="Helical" evidence="13">
    <location>
        <begin position="384"/>
        <end position="403"/>
    </location>
</feature>
<feature type="chain" id="PRO_5038429041" evidence="14">
    <location>
        <begin position="16"/>
        <end position="420"/>
    </location>
</feature>
<evidence type="ECO:0000256" key="6">
    <source>
        <dbReference type="ARBA" id="ARBA00022801"/>
    </source>
</evidence>
<dbReference type="InterPro" id="IPR000209">
    <property type="entry name" value="Peptidase_S8/S53_dom"/>
</dbReference>
<proteinExistence type="inferred from homology"/>
<dbReference type="PROSITE" id="PS00138">
    <property type="entry name" value="SUBTILASE_SER"/>
    <property type="match status" value="1"/>
</dbReference>
<evidence type="ECO:0000313" key="17">
    <source>
        <dbReference type="Proteomes" id="UP000586918"/>
    </source>
</evidence>
<dbReference type="AlphaFoldDB" id="A0A848DHY2"/>
<dbReference type="EMBL" id="JAAXKZ010000036">
    <property type="protein sequence ID" value="NMH92298.1"/>
    <property type="molecule type" value="Genomic_DNA"/>
</dbReference>
<feature type="active site" description="Charge relay system" evidence="10">
    <location>
        <position position="83"/>
    </location>
</feature>
<dbReference type="InterPro" id="IPR023827">
    <property type="entry name" value="Peptidase_S8_Asp-AS"/>
</dbReference>
<evidence type="ECO:0000256" key="2">
    <source>
        <dbReference type="ARBA" id="ARBA00011073"/>
    </source>
</evidence>
<dbReference type="GO" id="GO:0004252">
    <property type="term" value="F:serine-type endopeptidase activity"/>
    <property type="evidence" value="ECO:0007669"/>
    <property type="project" value="UniProtKB-UniRule"/>
</dbReference>
<evidence type="ECO:0000256" key="12">
    <source>
        <dbReference type="SAM" id="MobiDB-lite"/>
    </source>
</evidence>
<gene>
    <name evidence="16" type="primary">mycP</name>
    <name evidence="16" type="ORF">HF519_12090</name>
</gene>
<feature type="domain" description="Peptidase S8/S53" evidence="15">
    <location>
        <begin position="74"/>
        <end position="344"/>
    </location>
</feature>
<dbReference type="PANTHER" id="PTHR43806">
    <property type="entry name" value="PEPTIDASE S8"/>
    <property type="match status" value="1"/>
</dbReference>
<dbReference type="PANTHER" id="PTHR43806:SF11">
    <property type="entry name" value="CEREVISIN-RELATED"/>
    <property type="match status" value="1"/>
</dbReference>
<keyword evidence="8 13" id="KW-1133">Transmembrane helix</keyword>
<keyword evidence="4 10" id="KW-0645">Protease</keyword>
<evidence type="ECO:0000256" key="14">
    <source>
        <dbReference type="SAM" id="SignalP"/>
    </source>
</evidence>
<evidence type="ECO:0000256" key="11">
    <source>
        <dbReference type="RuleBase" id="RU003355"/>
    </source>
</evidence>
<organism evidence="16 17">
    <name type="scientific">Pseudonocardia bannensis</name>
    <dbReference type="NCBI Taxonomy" id="630973"/>
    <lineage>
        <taxon>Bacteria</taxon>
        <taxon>Bacillati</taxon>
        <taxon>Actinomycetota</taxon>
        <taxon>Actinomycetes</taxon>
        <taxon>Pseudonocardiales</taxon>
        <taxon>Pseudonocardiaceae</taxon>
        <taxon>Pseudonocardia</taxon>
    </lineage>
</organism>
<dbReference type="GO" id="GO:0006508">
    <property type="term" value="P:proteolysis"/>
    <property type="evidence" value="ECO:0007669"/>
    <property type="project" value="UniProtKB-KW"/>
</dbReference>
<dbReference type="Proteomes" id="UP000586918">
    <property type="component" value="Unassembled WGS sequence"/>
</dbReference>
<evidence type="ECO:0000256" key="10">
    <source>
        <dbReference type="PROSITE-ProRule" id="PRU01240"/>
    </source>
</evidence>
<name>A0A848DHY2_9PSEU</name>
<evidence type="ECO:0000256" key="1">
    <source>
        <dbReference type="ARBA" id="ARBA00004162"/>
    </source>
</evidence>
<keyword evidence="7 10" id="KW-0720">Serine protease</keyword>
<reference evidence="16 17" key="1">
    <citation type="submission" date="2020-04" db="EMBL/GenBank/DDBJ databases">
        <authorList>
            <person name="Klaysubun C."/>
            <person name="Duangmal K."/>
            <person name="Lipun K."/>
        </authorList>
    </citation>
    <scope>NUCLEOTIDE SEQUENCE [LARGE SCALE GENOMIC DNA]</scope>
    <source>
        <strain evidence="16 17">DSM 45300</strain>
    </source>
</reference>
<evidence type="ECO:0000313" key="16">
    <source>
        <dbReference type="EMBL" id="NMH92298.1"/>
    </source>
</evidence>
<evidence type="ECO:0000256" key="3">
    <source>
        <dbReference type="ARBA" id="ARBA00022475"/>
    </source>
</evidence>